<dbReference type="AlphaFoldDB" id="A0A4U5LUK2"/>
<evidence type="ECO:0000313" key="2">
    <source>
        <dbReference type="EMBL" id="TKR59794.1"/>
    </source>
</evidence>
<dbReference type="Proteomes" id="UP000298663">
    <property type="component" value="Unassembled WGS sequence"/>
</dbReference>
<evidence type="ECO:0000256" key="1">
    <source>
        <dbReference type="SAM" id="MobiDB-lite"/>
    </source>
</evidence>
<reference evidence="2 3" key="2">
    <citation type="journal article" date="2019" name="G3 (Bethesda)">
        <title>Hybrid Assembly of the Genome of the Entomopathogenic Nematode Steinernema carpocapsae Identifies the X-Chromosome.</title>
        <authorList>
            <person name="Serra L."/>
            <person name="Macchietto M."/>
            <person name="Macias-Munoz A."/>
            <person name="McGill C.J."/>
            <person name="Rodriguez I.M."/>
            <person name="Rodriguez B."/>
            <person name="Murad R."/>
            <person name="Mortazavi A."/>
        </authorList>
    </citation>
    <scope>NUCLEOTIDE SEQUENCE [LARGE SCALE GENOMIC DNA]</scope>
    <source>
        <strain evidence="2 3">ALL</strain>
    </source>
</reference>
<comment type="caution">
    <text evidence="2">The sequence shown here is derived from an EMBL/GenBank/DDBJ whole genome shotgun (WGS) entry which is preliminary data.</text>
</comment>
<dbReference type="SUPFAM" id="SSF53254">
    <property type="entry name" value="Phosphoglycerate mutase-like"/>
    <property type="match status" value="1"/>
</dbReference>
<name>A0A4U5LUK2_STECR</name>
<accession>A0A4U5LUK2</accession>
<dbReference type="OrthoDB" id="414418at2759"/>
<dbReference type="PANTHER" id="PTHR16469">
    <property type="entry name" value="UBIQUITIN-ASSOCIATED AND SH3 DOMAIN-CONTAINING BA-RELATED"/>
    <property type="match status" value="1"/>
</dbReference>
<dbReference type="EMBL" id="AZBU02000012">
    <property type="protein sequence ID" value="TKR59794.1"/>
    <property type="molecule type" value="Genomic_DNA"/>
</dbReference>
<dbReference type="InterPro" id="IPR013078">
    <property type="entry name" value="His_Pase_superF_clade-1"/>
</dbReference>
<organism evidence="2 3">
    <name type="scientific">Steinernema carpocapsae</name>
    <name type="common">Entomopathogenic nematode</name>
    <dbReference type="NCBI Taxonomy" id="34508"/>
    <lineage>
        <taxon>Eukaryota</taxon>
        <taxon>Metazoa</taxon>
        <taxon>Ecdysozoa</taxon>
        <taxon>Nematoda</taxon>
        <taxon>Chromadorea</taxon>
        <taxon>Rhabditida</taxon>
        <taxon>Tylenchina</taxon>
        <taxon>Panagrolaimomorpha</taxon>
        <taxon>Strongyloidoidea</taxon>
        <taxon>Steinernematidae</taxon>
        <taxon>Steinernema</taxon>
    </lineage>
</organism>
<dbReference type="GO" id="GO:0016791">
    <property type="term" value="F:phosphatase activity"/>
    <property type="evidence" value="ECO:0007669"/>
    <property type="project" value="UniProtKB-ARBA"/>
</dbReference>
<feature type="region of interest" description="Disordered" evidence="1">
    <location>
        <begin position="1"/>
        <end position="40"/>
    </location>
</feature>
<dbReference type="Gene3D" id="3.40.50.1240">
    <property type="entry name" value="Phosphoglycerate mutase-like"/>
    <property type="match status" value="1"/>
</dbReference>
<proteinExistence type="predicted"/>
<dbReference type="PANTHER" id="PTHR16469:SF27">
    <property type="entry name" value="UBIQUITIN-ASSOCIATED AND SH3 DOMAIN-CONTAINING BA-RELATED"/>
    <property type="match status" value="1"/>
</dbReference>
<dbReference type="CDD" id="cd07067">
    <property type="entry name" value="HP_PGM_like"/>
    <property type="match status" value="1"/>
</dbReference>
<protein>
    <submittedName>
        <fullName evidence="2">Uncharacterized protein</fullName>
    </submittedName>
</protein>
<dbReference type="Pfam" id="PF00300">
    <property type="entry name" value="His_Phos_1"/>
    <property type="match status" value="1"/>
</dbReference>
<keyword evidence="3" id="KW-1185">Reference proteome</keyword>
<gene>
    <name evidence="2" type="ORF">L596_029415</name>
</gene>
<dbReference type="InterPro" id="IPR029033">
    <property type="entry name" value="His_PPase_superfam"/>
</dbReference>
<feature type="compositionally biased region" description="Pro residues" evidence="1">
    <location>
        <begin position="25"/>
        <end position="38"/>
    </location>
</feature>
<reference evidence="2 3" key="1">
    <citation type="journal article" date="2015" name="Genome Biol.">
        <title>Comparative genomics of Steinernema reveals deeply conserved gene regulatory networks.</title>
        <authorList>
            <person name="Dillman A.R."/>
            <person name="Macchietto M."/>
            <person name="Porter C.F."/>
            <person name="Rogers A."/>
            <person name="Williams B."/>
            <person name="Antoshechkin I."/>
            <person name="Lee M.M."/>
            <person name="Goodwin Z."/>
            <person name="Lu X."/>
            <person name="Lewis E.E."/>
            <person name="Goodrich-Blair H."/>
            <person name="Stock S.P."/>
            <person name="Adams B.J."/>
            <person name="Sternberg P.W."/>
            <person name="Mortazavi A."/>
        </authorList>
    </citation>
    <scope>NUCLEOTIDE SEQUENCE [LARGE SCALE GENOMIC DNA]</scope>
    <source>
        <strain evidence="2 3">ALL</strain>
    </source>
</reference>
<evidence type="ECO:0000313" key="3">
    <source>
        <dbReference type="Proteomes" id="UP000298663"/>
    </source>
</evidence>
<sequence length="342" mass="38856">MYRAYKPSSFSPLKRRSVGRSEVPLMPPKSKPTSPRPTLPLRATLLPLSAKIDDERSSTKRIYLVRNGECCDRLMPTWRSRAFSDHNTYRLVDLNQPVKIPVRSGGADAFLNDSPLTQVGSFSAQLIGRGLKMRQLTFHTVYCSPALRCVQTAHAIISMMQLKQTPKICVEPGLFEPLMFYWQGELKIDRIPSFMTNQELVEAGFNVDTGYEPVISVEKLKQMLFQEKRPDDSFRRISQVADSIVEYGKDRQGGILVVTHAPSLDILLRQITGRQDRPRTMGDLQRMTVNYPFCSTSVLELEQPSVSFKTPYPKPQWVHKQGVLPPLTCVYTQNSVEVQDFS</sequence>
<dbReference type="InterPro" id="IPR051710">
    <property type="entry name" value="Phosphatase_SH3-domain"/>
</dbReference>